<comment type="subcellular location">
    <subcellularLocation>
        <location evidence="1">Cell membrane</location>
        <topology evidence="1">Multi-pass membrane protein</topology>
    </subcellularLocation>
</comment>
<dbReference type="CDD" id="cd18552">
    <property type="entry name" value="ABC_6TM_MsbA_like"/>
    <property type="match status" value="1"/>
</dbReference>
<dbReference type="SUPFAM" id="SSF52540">
    <property type="entry name" value="P-loop containing nucleoside triphosphate hydrolases"/>
    <property type="match status" value="1"/>
</dbReference>
<accession>A0A9D9DVC3</accession>
<feature type="transmembrane region" description="Helical" evidence="7">
    <location>
        <begin position="160"/>
        <end position="184"/>
    </location>
</feature>
<dbReference type="PANTHER" id="PTHR43394:SF1">
    <property type="entry name" value="ATP-BINDING CASSETTE SUB-FAMILY B MEMBER 10, MITOCHONDRIAL"/>
    <property type="match status" value="1"/>
</dbReference>
<comment type="caution">
    <text evidence="10">The sequence shown here is derived from an EMBL/GenBank/DDBJ whole genome shotgun (WGS) entry which is preliminary data.</text>
</comment>
<dbReference type="GO" id="GO:0015421">
    <property type="term" value="F:ABC-type oligopeptide transporter activity"/>
    <property type="evidence" value="ECO:0007669"/>
    <property type="project" value="TreeGrafter"/>
</dbReference>
<protein>
    <submittedName>
        <fullName evidence="10">ABC transporter ATP-binding protein</fullName>
    </submittedName>
</protein>
<evidence type="ECO:0000313" key="11">
    <source>
        <dbReference type="Proteomes" id="UP000823612"/>
    </source>
</evidence>
<dbReference type="InterPro" id="IPR003593">
    <property type="entry name" value="AAA+_ATPase"/>
</dbReference>
<dbReference type="PROSITE" id="PS50929">
    <property type="entry name" value="ABC_TM1F"/>
    <property type="match status" value="1"/>
</dbReference>
<dbReference type="PROSITE" id="PS50893">
    <property type="entry name" value="ABC_TRANSPORTER_2"/>
    <property type="match status" value="1"/>
</dbReference>
<keyword evidence="4 10" id="KW-0067">ATP-binding</keyword>
<evidence type="ECO:0000256" key="2">
    <source>
        <dbReference type="ARBA" id="ARBA00022692"/>
    </source>
</evidence>
<evidence type="ECO:0000256" key="4">
    <source>
        <dbReference type="ARBA" id="ARBA00022840"/>
    </source>
</evidence>
<dbReference type="InterPro" id="IPR003439">
    <property type="entry name" value="ABC_transporter-like_ATP-bd"/>
</dbReference>
<dbReference type="SMART" id="SM00382">
    <property type="entry name" value="AAA"/>
    <property type="match status" value="1"/>
</dbReference>
<feature type="domain" description="ABC transporter" evidence="8">
    <location>
        <begin position="367"/>
        <end position="602"/>
    </location>
</feature>
<feature type="transmembrane region" description="Helical" evidence="7">
    <location>
        <begin position="20"/>
        <end position="50"/>
    </location>
</feature>
<dbReference type="FunFam" id="3.40.50.300:FF:000218">
    <property type="entry name" value="Multidrug ABC transporter ATP-binding protein"/>
    <property type="match status" value="1"/>
</dbReference>
<dbReference type="Gene3D" id="3.40.50.300">
    <property type="entry name" value="P-loop containing nucleotide triphosphate hydrolases"/>
    <property type="match status" value="1"/>
</dbReference>
<dbReference type="GO" id="GO:0016887">
    <property type="term" value="F:ATP hydrolysis activity"/>
    <property type="evidence" value="ECO:0007669"/>
    <property type="project" value="InterPro"/>
</dbReference>
<keyword evidence="6 7" id="KW-0472">Membrane</keyword>
<dbReference type="Proteomes" id="UP000823612">
    <property type="component" value="Unassembled WGS sequence"/>
</dbReference>
<evidence type="ECO:0000256" key="7">
    <source>
        <dbReference type="SAM" id="Phobius"/>
    </source>
</evidence>
<keyword evidence="3" id="KW-0547">Nucleotide-binding</keyword>
<dbReference type="InterPro" id="IPR011527">
    <property type="entry name" value="ABC1_TM_dom"/>
</dbReference>
<evidence type="ECO:0000256" key="3">
    <source>
        <dbReference type="ARBA" id="ARBA00022741"/>
    </source>
</evidence>
<feature type="transmembrane region" description="Helical" evidence="7">
    <location>
        <begin position="277"/>
        <end position="295"/>
    </location>
</feature>
<dbReference type="AlphaFoldDB" id="A0A9D9DVC3"/>
<dbReference type="PANTHER" id="PTHR43394">
    <property type="entry name" value="ATP-DEPENDENT PERMEASE MDL1, MITOCHONDRIAL"/>
    <property type="match status" value="1"/>
</dbReference>
<evidence type="ECO:0000259" key="9">
    <source>
        <dbReference type="PROSITE" id="PS50929"/>
    </source>
</evidence>
<dbReference type="GO" id="GO:0005524">
    <property type="term" value="F:ATP binding"/>
    <property type="evidence" value="ECO:0007669"/>
    <property type="project" value="UniProtKB-KW"/>
</dbReference>
<dbReference type="Pfam" id="PF00664">
    <property type="entry name" value="ABC_membrane"/>
    <property type="match status" value="1"/>
</dbReference>
<evidence type="ECO:0000256" key="1">
    <source>
        <dbReference type="ARBA" id="ARBA00004651"/>
    </source>
</evidence>
<evidence type="ECO:0000256" key="5">
    <source>
        <dbReference type="ARBA" id="ARBA00022989"/>
    </source>
</evidence>
<dbReference type="Pfam" id="PF00005">
    <property type="entry name" value="ABC_tran"/>
    <property type="match status" value="1"/>
</dbReference>
<dbReference type="SUPFAM" id="SSF90123">
    <property type="entry name" value="ABC transporter transmembrane region"/>
    <property type="match status" value="1"/>
</dbReference>
<feature type="transmembrane region" description="Helical" evidence="7">
    <location>
        <begin position="190"/>
        <end position="208"/>
    </location>
</feature>
<reference evidence="10" key="1">
    <citation type="submission" date="2020-10" db="EMBL/GenBank/DDBJ databases">
        <authorList>
            <person name="Gilroy R."/>
        </authorList>
    </citation>
    <scope>NUCLEOTIDE SEQUENCE</scope>
    <source>
        <strain evidence="10">2889</strain>
    </source>
</reference>
<reference evidence="10" key="2">
    <citation type="journal article" date="2021" name="PeerJ">
        <title>Extensive microbial diversity within the chicken gut microbiome revealed by metagenomics and culture.</title>
        <authorList>
            <person name="Gilroy R."/>
            <person name="Ravi A."/>
            <person name="Getino M."/>
            <person name="Pursley I."/>
            <person name="Horton D.L."/>
            <person name="Alikhan N.F."/>
            <person name="Baker D."/>
            <person name="Gharbi K."/>
            <person name="Hall N."/>
            <person name="Watson M."/>
            <person name="Adriaenssens E.M."/>
            <person name="Foster-Nyarko E."/>
            <person name="Jarju S."/>
            <person name="Secka A."/>
            <person name="Antonio M."/>
            <person name="Oren A."/>
            <person name="Chaudhuri R.R."/>
            <person name="La Ragione R."/>
            <person name="Hildebrand F."/>
            <person name="Pallen M.J."/>
        </authorList>
    </citation>
    <scope>NUCLEOTIDE SEQUENCE</scope>
    <source>
        <strain evidence="10">2889</strain>
    </source>
</reference>
<feature type="transmembrane region" description="Helical" evidence="7">
    <location>
        <begin position="70"/>
        <end position="100"/>
    </location>
</feature>
<gene>
    <name evidence="10" type="ORF">IAB08_05880</name>
</gene>
<evidence type="ECO:0000313" key="10">
    <source>
        <dbReference type="EMBL" id="MBO8432805.1"/>
    </source>
</evidence>
<dbReference type="InterPro" id="IPR039421">
    <property type="entry name" value="Type_1_exporter"/>
</dbReference>
<sequence length="605" mass="67525">MKDIRRLIAYMARYRGHVALNIFFNLLYVLTSFFSIALVAPFVSVLFGLVEETGPLPAFRLDPDVLMQYAYHYIGMFQAQHGIMSGLLLVSVAFVLATLISNVFRYFAFYNLAYVRSGMLRDLRQNFYSHVMSLPLSYFSEKKKGDLLSRVNMDIPDVEWAIVASLQGIIMEPLYVVMFAIGLFALDYKLTLLVLVAFPVILYVIGKVGSRLKSRSEKVQAMLGQMVSMVEEGINGIRIIKSFNLIDVVGKNFENYNKQYVRALNGVYRRRDLSSPLTEILLVAVTMGVLGFGGTRVLSGQMSPDLFVLYILLLIKIISPSKHVVTSFYSVQKGRAALGRIQQVIDEIPGEEESPEALAKKEFLSDIRYRDVSFHYSDSETMVLQHVNLKIEKGKTYALVGASGAGKTTMVDLLSRFYDVSEGSISIDGVDIRDLKLEDLRDLVGTVGQHPFVWHDTVANNIRFGMENVSMDEVMEAAKKANAHDFIMALPQGYDTVLGDAGMTVSGGQRQRITIARAILKNAPVLVLDEATSALDAESEVLVQEALSKLMEGRTSIVIAHRLSTIRNADHIVVFEKGRIVEEGCHQELLAKGGHYAHYVNLQNL</sequence>
<dbReference type="InterPro" id="IPR027417">
    <property type="entry name" value="P-loop_NTPase"/>
</dbReference>
<evidence type="ECO:0000256" key="6">
    <source>
        <dbReference type="ARBA" id="ARBA00023136"/>
    </source>
</evidence>
<dbReference type="Gene3D" id="1.20.1560.10">
    <property type="entry name" value="ABC transporter type 1, transmembrane domain"/>
    <property type="match status" value="1"/>
</dbReference>
<keyword evidence="2 7" id="KW-0812">Transmembrane</keyword>
<dbReference type="PROSITE" id="PS00211">
    <property type="entry name" value="ABC_TRANSPORTER_1"/>
    <property type="match status" value="1"/>
</dbReference>
<dbReference type="InterPro" id="IPR017871">
    <property type="entry name" value="ABC_transporter-like_CS"/>
</dbReference>
<proteinExistence type="predicted"/>
<name>A0A9D9DVC3_9BACT</name>
<dbReference type="EMBL" id="JADIMZ010000089">
    <property type="protein sequence ID" value="MBO8432805.1"/>
    <property type="molecule type" value="Genomic_DNA"/>
</dbReference>
<organism evidence="10 11">
    <name type="scientific">Candidatus Pullibacteroides excrementavium</name>
    <dbReference type="NCBI Taxonomy" id="2840905"/>
    <lineage>
        <taxon>Bacteria</taxon>
        <taxon>Pseudomonadati</taxon>
        <taxon>Bacteroidota</taxon>
        <taxon>Bacteroidia</taxon>
        <taxon>Bacteroidales</taxon>
        <taxon>Candidatus Pullibacteroides</taxon>
    </lineage>
</organism>
<dbReference type="InterPro" id="IPR036640">
    <property type="entry name" value="ABC1_TM_sf"/>
</dbReference>
<feature type="domain" description="ABC transmembrane type-1" evidence="9">
    <location>
        <begin position="19"/>
        <end position="333"/>
    </location>
</feature>
<dbReference type="GO" id="GO:0005886">
    <property type="term" value="C:plasma membrane"/>
    <property type="evidence" value="ECO:0007669"/>
    <property type="project" value="UniProtKB-SubCell"/>
</dbReference>
<evidence type="ECO:0000259" key="8">
    <source>
        <dbReference type="PROSITE" id="PS50893"/>
    </source>
</evidence>
<keyword evidence="5 7" id="KW-1133">Transmembrane helix</keyword>